<accession>A0ABY6NXP8</accession>
<dbReference type="PANTHER" id="PTHR43519:SF1">
    <property type="entry name" value="ATP-DEPENDENT RNA HELICASE HRPB"/>
    <property type="match status" value="1"/>
</dbReference>
<evidence type="ECO:0000256" key="1">
    <source>
        <dbReference type="ARBA" id="ARBA00022741"/>
    </source>
</evidence>
<evidence type="ECO:0000313" key="8">
    <source>
        <dbReference type="EMBL" id="UZJ24004.1"/>
    </source>
</evidence>
<keyword evidence="4" id="KW-0067">ATP-binding</keyword>
<dbReference type="PIRSF" id="PIRSF005496">
    <property type="entry name" value="ATP_hel_hrpB"/>
    <property type="match status" value="1"/>
</dbReference>
<proteinExistence type="predicted"/>
<dbReference type="SMART" id="SM00487">
    <property type="entry name" value="DEXDc"/>
    <property type="match status" value="1"/>
</dbReference>
<evidence type="ECO:0000256" key="3">
    <source>
        <dbReference type="ARBA" id="ARBA00022806"/>
    </source>
</evidence>
<dbReference type="RefSeq" id="WP_265382111.1">
    <property type="nucleotide sequence ID" value="NZ_CP110615.1"/>
</dbReference>
<feature type="region of interest" description="Disordered" evidence="5">
    <location>
        <begin position="822"/>
        <end position="845"/>
    </location>
</feature>
<dbReference type="InterPro" id="IPR014001">
    <property type="entry name" value="Helicase_ATP-bd"/>
</dbReference>
<reference evidence="8" key="1">
    <citation type="submission" date="2022-10" db="EMBL/GenBank/DDBJ databases">
        <title>Rhodococcus sp.75.</title>
        <authorList>
            <person name="Sun M."/>
        </authorList>
    </citation>
    <scope>NUCLEOTIDE SEQUENCE</scope>
    <source>
        <strain evidence="8">75</strain>
    </source>
</reference>
<dbReference type="CDD" id="cd18791">
    <property type="entry name" value="SF2_C_RHA"/>
    <property type="match status" value="1"/>
</dbReference>
<keyword evidence="2" id="KW-0378">Hydrolase</keyword>
<evidence type="ECO:0000256" key="4">
    <source>
        <dbReference type="ARBA" id="ARBA00022840"/>
    </source>
</evidence>
<dbReference type="InterPro" id="IPR007502">
    <property type="entry name" value="Helicase-assoc_dom"/>
</dbReference>
<dbReference type="InterPro" id="IPR027417">
    <property type="entry name" value="P-loop_NTPase"/>
</dbReference>
<evidence type="ECO:0000259" key="7">
    <source>
        <dbReference type="PROSITE" id="PS51194"/>
    </source>
</evidence>
<evidence type="ECO:0000256" key="2">
    <source>
        <dbReference type="ARBA" id="ARBA00022801"/>
    </source>
</evidence>
<dbReference type="Gene3D" id="1.20.120.1080">
    <property type="match status" value="1"/>
</dbReference>
<dbReference type="Pfam" id="PF00270">
    <property type="entry name" value="DEAD"/>
    <property type="match status" value="1"/>
</dbReference>
<dbReference type="Proteomes" id="UP001164965">
    <property type="component" value="Chromosome"/>
</dbReference>
<dbReference type="InterPro" id="IPR010225">
    <property type="entry name" value="HrpB"/>
</dbReference>
<evidence type="ECO:0000313" key="9">
    <source>
        <dbReference type="Proteomes" id="UP001164965"/>
    </source>
</evidence>
<dbReference type="Pfam" id="PF00271">
    <property type="entry name" value="Helicase_C"/>
    <property type="match status" value="1"/>
</dbReference>
<keyword evidence="3 8" id="KW-0347">Helicase</keyword>
<dbReference type="Pfam" id="PF08482">
    <property type="entry name" value="HrpB_C"/>
    <property type="match status" value="1"/>
</dbReference>
<dbReference type="PANTHER" id="PTHR43519">
    <property type="entry name" value="ATP-DEPENDENT RNA HELICASE HRPB"/>
    <property type="match status" value="1"/>
</dbReference>
<dbReference type="InterPro" id="IPR011545">
    <property type="entry name" value="DEAD/DEAH_box_helicase_dom"/>
</dbReference>
<dbReference type="Gene3D" id="3.40.50.300">
    <property type="entry name" value="P-loop containing nucleotide triphosphate hydrolases"/>
    <property type="match status" value="2"/>
</dbReference>
<dbReference type="InterPro" id="IPR049614">
    <property type="entry name" value="HrpB_DEXH"/>
</dbReference>
<keyword evidence="9" id="KW-1185">Reference proteome</keyword>
<dbReference type="SUPFAM" id="SSF52540">
    <property type="entry name" value="P-loop containing nucleoside triphosphate hydrolases"/>
    <property type="match status" value="1"/>
</dbReference>
<dbReference type="PROSITE" id="PS51194">
    <property type="entry name" value="HELICASE_CTER"/>
    <property type="match status" value="1"/>
</dbReference>
<organism evidence="8 9">
    <name type="scientific">Rhodococcus antarcticus</name>
    <dbReference type="NCBI Taxonomy" id="2987751"/>
    <lineage>
        <taxon>Bacteria</taxon>
        <taxon>Bacillati</taxon>
        <taxon>Actinomycetota</taxon>
        <taxon>Actinomycetes</taxon>
        <taxon>Mycobacteriales</taxon>
        <taxon>Nocardiaceae</taxon>
        <taxon>Rhodococcus</taxon>
    </lineage>
</organism>
<evidence type="ECO:0000259" key="6">
    <source>
        <dbReference type="PROSITE" id="PS51192"/>
    </source>
</evidence>
<dbReference type="PROSITE" id="PS51192">
    <property type="entry name" value="HELICASE_ATP_BIND_1"/>
    <property type="match status" value="1"/>
</dbReference>
<sequence>MADLLPPQSTPGADLPVREALPGLVAALRARGRAVLVAPPGSGKTTLAPLALADVAAGTVLVAEPRRLATRAAAVRLAHLLGERPGGRVGYAMRGERRPGSRIEVVTTGLLLARLQRDPELPGVGAVVLDEVHERHLDADLALAFAVDVQATLRPDLLLVATSATPDTERLVAALDDAPVVRASAVTWPLEVVWAPPASPLPLLVDARVDPRLLQHVVEVVRRALGEVEGDVLVFVPGEAEVHGVVRRLSGSGGRGLGVDVLPLYGRQAAAEQDLALRMGARRRVVVTTSVAESSLTVPGVRTVVDAGLARAPRTDHRRGLAALVTGRVSQASATQRAGRAAREGPGRAYRCWSAAEHTHLEPFTPPEIAITDLAGFALTVAAWGAPGGRGLALLDPPPAAGMDAATTLLTGLGAVDAAGRVTARGTAMAEVGVHPRLARAVLDGAPRVGSQRAREVVALLSDDGLAGREDDLVARYRALRRGEDRAAAARWRDEVARLRRGGGAEHPRTGLSDEVAVGLVVALAHPDRLARARSAGSVDHLMAGGTGAVLDVGSALRGAAGGDVRWLAVAVADRPVGRADARIRSAAPVDEAVAREVGPVRTVEEVLWSDGALVTRRRELLGAIVLRETPLAHPDPVAVVEAVRSGVTRSGLGVLRWTPAAEQLRARMAFCHHHLGPPWPGVSDSALLAGLDAWLGPDLVRVRRSADLGRIDLTAALRRLLPWPAATRFDALAPERLPVPTGSTAALTYSPADAPAEPPVLALKVQEAFGWTGSPRLADGRAPVVLHLLSPAGRPVAVTSDLASFWAQGYPQVRADLRGRYPRHPWPEDPLTATPTRRVSHPRR</sequence>
<dbReference type="NCBIfam" id="TIGR01970">
    <property type="entry name" value="DEAH_box_HrpB"/>
    <property type="match status" value="1"/>
</dbReference>
<evidence type="ECO:0000256" key="5">
    <source>
        <dbReference type="SAM" id="MobiDB-lite"/>
    </source>
</evidence>
<dbReference type="CDD" id="cd17990">
    <property type="entry name" value="DEXHc_HrpB"/>
    <property type="match status" value="1"/>
</dbReference>
<feature type="domain" description="Helicase ATP-binding" evidence="6">
    <location>
        <begin position="25"/>
        <end position="184"/>
    </location>
</feature>
<dbReference type="SMART" id="SM00490">
    <property type="entry name" value="HELICc"/>
    <property type="match status" value="1"/>
</dbReference>
<dbReference type="PROSITE" id="PS00690">
    <property type="entry name" value="DEAH_ATP_HELICASE"/>
    <property type="match status" value="1"/>
</dbReference>
<feature type="domain" description="Helicase C-terminal" evidence="7">
    <location>
        <begin position="212"/>
        <end position="385"/>
    </location>
</feature>
<dbReference type="SMART" id="SM00847">
    <property type="entry name" value="HA2"/>
    <property type="match status" value="1"/>
</dbReference>
<dbReference type="InterPro" id="IPR013689">
    <property type="entry name" value="RNA_helicase_ATP-dep_HrpB_C"/>
</dbReference>
<keyword evidence="1" id="KW-0547">Nucleotide-binding</keyword>
<dbReference type="InterPro" id="IPR001650">
    <property type="entry name" value="Helicase_C-like"/>
</dbReference>
<dbReference type="InterPro" id="IPR002464">
    <property type="entry name" value="DNA/RNA_helicase_DEAH_CS"/>
</dbReference>
<protein>
    <submittedName>
        <fullName evidence="8">ATP-dependent helicase HrpB</fullName>
    </submittedName>
</protein>
<name>A0ABY6NXP8_9NOCA</name>
<dbReference type="EMBL" id="CP110615">
    <property type="protein sequence ID" value="UZJ24004.1"/>
    <property type="molecule type" value="Genomic_DNA"/>
</dbReference>
<dbReference type="GO" id="GO:0004386">
    <property type="term" value="F:helicase activity"/>
    <property type="evidence" value="ECO:0007669"/>
    <property type="project" value="UniProtKB-KW"/>
</dbReference>
<gene>
    <name evidence="8" type="primary">hrpB</name>
    <name evidence="8" type="ORF">RHODO2019_12535</name>
</gene>